<organism evidence="2 3">
    <name type="scientific">Izhakiella australiensis</name>
    <dbReference type="NCBI Taxonomy" id="1926881"/>
    <lineage>
        <taxon>Bacteria</taxon>
        <taxon>Pseudomonadati</taxon>
        <taxon>Pseudomonadota</taxon>
        <taxon>Gammaproteobacteria</taxon>
        <taxon>Enterobacterales</taxon>
        <taxon>Erwiniaceae</taxon>
        <taxon>Izhakiella</taxon>
    </lineage>
</organism>
<reference evidence="2 3" key="1">
    <citation type="submission" date="2016-12" db="EMBL/GenBank/DDBJ databases">
        <title>Izhakiella australiana sp. nov. of genus Izhakiella isolated from Australian desert.</title>
        <authorList>
            <person name="Ji M."/>
        </authorList>
    </citation>
    <scope>NUCLEOTIDE SEQUENCE [LARGE SCALE GENOMIC DNA]</scope>
    <source>
        <strain evidence="2 3">D4N98</strain>
    </source>
</reference>
<evidence type="ECO:0000313" key="3">
    <source>
        <dbReference type="Proteomes" id="UP000190667"/>
    </source>
</evidence>
<dbReference type="Proteomes" id="UP000190667">
    <property type="component" value="Unassembled WGS sequence"/>
</dbReference>
<sequence>MAKHISIIQIRYIVEVINRWSQNEKLTWDALCDKVSSDIGKRPSRQSLCSHKFIEESFKLKKEQLKHGEDKTIRPANINAAIKRIKRLEAENKALLKENTRYHEQFHRWQYNAHIRQITLEDLNSPLPKKYDDKFDRF</sequence>
<comment type="caution">
    <text evidence="2">The sequence shown here is derived from an EMBL/GenBank/DDBJ whole genome shotgun (WGS) entry which is preliminary data.</text>
</comment>
<gene>
    <name evidence="2" type="ORF">BTJ39_18280</name>
</gene>
<feature type="coiled-coil region" evidence="1">
    <location>
        <begin position="78"/>
        <end position="105"/>
    </location>
</feature>
<keyword evidence="3" id="KW-1185">Reference proteome</keyword>
<dbReference type="RefSeq" id="WP_078004128.1">
    <property type="nucleotide sequence ID" value="NZ_MRUL01000016.1"/>
</dbReference>
<dbReference type="EMBL" id="MRUL01000016">
    <property type="protein sequence ID" value="OON38403.1"/>
    <property type="molecule type" value="Genomic_DNA"/>
</dbReference>
<evidence type="ECO:0000313" key="2">
    <source>
        <dbReference type="EMBL" id="OON38403.1"/>
    </source>
</evidence>
<name>A0A1S8YI65_9GAMM</name>
<dbReference type="AlphaFoldDB" id="A0A1S8YI65"/>
<keyword evidence="1" id="KW-0175">Coiled coil</keyword>
<proteinExistence type="predicted"/>
<accession>A0A1S8YI65</accession>
<dbReference type="OrthoDB" id="8702396at2"/>
<protein>
    <submittedName>
        <fullName evidence="2">Uncharacterized protein</fullName>
    </submittedName>
</protein>
<evidence type="ECO:0000256" key="1">
    <source>
        <dbReference type="SAM" id="Coils"/>
    </source>
</evidence>